<organism evidence="1 2">
    <name type="scientific">Coemansia spiralis</name>
    <dbReference type="NCBI Taxonomy" id="417178"/>
    <lineage>
        <taxon>Eukaryota</taxon>
        <taxon>Fungi</taxon>
        <taxon>Fungi incertae sedis</taxon>
        <taxon>Zoopagomycota</taxon>
        <taxon>Kickxellomycotina</taxon>
        <taxon>Kickxellomycetes</taxon>
        <taxon>Kickxellales</taxon>
        <taxon>Kickxellaceae</taxon>
        <taxon>Coemansia</taxon>
    </lineage>
</organism>
<sequence length="175" mass="19603">MSEAEEGTILFRAVTGLRQGQMSVNKNKPFKFLPSATVMDVKKAILPYLSMNGSVEHVHLMFHLEQDDFADANDSELDLFGLEPKSDIEVSALRYDPSIPPSKQPSASSLLFKKMYPFIVKAEYYNNEAQDLAGEEESYDEDCDAENRWRHMTAGLLRDARDHSGGCVTHSPADV</sequence>
<comment type="caution">
    <text evidence="1">The sequence shown here is derived from an EMBL/GenBank/DDBJ whole genome shotgun (WGS) entry which is preliminary data.</text>
</comment>
<dbReference type="Proteomes" id="UP001151516">
    <property type="component" value="Unassembled WGS sequence"/>
</dbReference>
<evidence type="ECO:0000313" key="2">
    <source>
        <dbReference type="Proteomes" id="UP001151516"/>
    </source>
</evidence>
<protein>
    <submittedName>
        <fullName evidence="1">Uncharacterized protein</fullName>
    </submittedName>
</protein>
<keyword evidence="2" id="KW-1185">Reference proteome</keyword>
<gene>
    <name evidence="1" type="ORF">IWW39_000675</name>
</gene>
<name>A0A9W8L690_9FUNG</name>
<reference evidence="1" key="1">
    <citation type="submission" date="2022-07" db="EMBL/GenBank/DDBJ databases">
        <title>Phylogenomic reconstructions and comparative analyses of Kickxellomycotina fungi.</title>
        <authorList>
            <person name="Reynolds N.K."/>
            <person name="Stajich J.E."/>
            <person name="Barry K."/>
            <person name="Grigoriev I.V."/>
            <person name="Crous P."/>
            <person name="Smith M.E."/>
        </authorList>
    </citation>
    <scope>NUCLEOTIDE SEQUENCE</scope>
    <source>
        <strain evidence="1">CBS 109367</strain>
    </source>
</reference>
<dbReference type="AlphaFoldDB" id="A0A9W8L690"/>
<evidence type="ECO:0000313" key="1">
    <source>
        <dbReference type="EMBL" id="KAJ2690581.1"/>
    </source>
</evidence>
<proteinExistence type="predicted"/>
<accession>A0A9W8L690</accession>
<dbReference type="EMBL" id="JANBTX010000010">
    <property type="protein sequence ID" value="KAJ2690581.1"/>
    <property type="molecule type" value="Genomic_DNA"/>
</dbReference>